<keyword evidence="1" id="KW-0472">Membrane</keyword>
<evidence type="ECO:0000313" key="3">
    <source>
        <dbReference type="Proteomes" id="UP000291084"/>
    </source>
</evidence>
<keyword evidence="1" id="KW-0812">Transmembrane</keyword>
<keyword evidence="1" id="KW-1133">Transmembrane helix</keyword>
<feature type="transmembrane region" description="Helical" evidence="1">
    <location>
        <begin position="29"/>
        <end position="53"/>
    </location>
</feature>
<protein>
    <submittedName>
        <fullName evidence="2">Uncharacterized protein</fullName>
    </submittedName>
</protein>
<gene>
    <name evidence="2" type="primary">Vigan.03G040200</name>
    <name evidence="2" type="ORF">VIGAN_03040200</name>
</gene>
<evidence type="ECO:0000256" key="1">
    <source>
        <dbReference type="SAM" id="Phobius"/>
    </source>
</evidence>
<evidence type="ECO:0000313" key="2">
    <source>
        <dbReference type="EMBL" id="BAT80794.1"/>
    </source>
</evidence>
<dbReference type="Proteomes" id="UP000291084">
    <property type="component" value="Chromosome 3"/>
</dbReference>
<accession>A0A0S3RJM3</accession>
<organism evidence="2 3">
    <name type="scientific">Vigna angularis var. angularis</name>
    <dbReference type="NCBI Taxonomy" id="157739"/>
    <lineage>
        <taxon>Eukaryota</taxon>
        <taxon>Viridiplantae</taxon>
        <taxon>Streptophyta</taxon>
        <taxon>Embryophyta</taxon>
        <taxon>Tracheophyta</taxon>
        <taxon>Spermatophyta</taxon>
        <taxon>Magnoliopsida</taxon>
        <taxon>eudicotyledons</taxon>
        <taxon>Gunneridae</taxon>
        <taxon>Pentapetalae</taxon>
        <taxon>rosids</taxon>
        <taxon>fabids</taxon>
        <taxon>Fabales</taxon>
        <taxon>Fabaceae</taxon>
        <taxon>Papilionoideae</taxon>
        <taxon>50 kb inversion clade</taxon>
        <taxon>NPAAA clade</taxon>
        <taxon>indigoferoid/millettioid clade</taxon>
        <taxon>Phaseoleae</taxon>
        <taxon>Vigna</taxon>
    </lineage>
</organism>
<sequence length="116" mass="13054">MEIQSLKLKIKRNLKSPPKGRRKMESQNVIALLTILLLILMSFLSCMLLHFIANSLKQTPSIQPLFSNSCPPRLLVFSSIPVALKTFSSKCCLAVPAEMRWGPPLFVFFFNLPCAC</sequence>
<reference evidence="2 3" key="1">
    <citation type="journal article" date="2015" name="Sci. Rep.">
        <title>The power of single molecule real-time sequencing technology in the de novo assembly of a eukaryotic genome.</title>
        <authorList>
            <person name="Sakai H."/>
            <person name="Naito K."/>
            <person name="Ogiso-Tanaka E."/>
            <person name="Takahashi Y."/>
            <person name="Iseki K."/>
            <person name="Muto C."/>
            <person name="Satou K."/>
            <person name="Teruya K."/>
            <person name="Shiroma A."/>
            <person name="Shimoji M."/>
            <person name="Hirano T."/>
            <person name="Itoh T."/>
            <person name="Kaga A."/>
            <person name="Tomooka N."/>
        </authorList>
    </citation>
    <scope>NUCLEOTIDE SEQUENCE [LARGE SCALE GENOMIC DNA]</scope>
    <source>
        <strain evidence="3">cv. Shumari</strain>
    </source>
</reference>
<name>A0A0S3RJM3_PHAAN</name>
<dbReference type="AlphaFoldDB" id="A0A0S3RJM3"/>
<keyword evidence="3" id="KW-1185">Reference proteome</keyword>
<dbReference type="EMBL" id="AP015036">
    <property type="protein sequence ID" value="BAT80794.1"/>
    <property type="molecule type" value="Genomic_DNA"/>
</dbReference>
<proteinExistence type="predicted"/>